<proteinExistence type="predicted"/>
<evidence type="ECO:0000313" key="4">
    <source>
        <dbReference type="Proteomes" id="UP000610303"/>
    </source>
</evidence>
<evidence type="ECO:0000313" key="3">
    <source>
        <dbReference type="EMBL" id="GGR26851.1"/>
    </source>
</evidence>
<reference evidence="3" key="2">
    <citation type="submission" date="2020-09" db="EMBL/GenBank/DDBJ databases">
        <authorList>
            <person name="Sun Q."/>
            <person name="Ohkuma M."/>
        </authorList>
    </citation>
    <scope>NUCLEOTIDE SEQUENCE</scope>
    <source>
        <strain evidence="3">JCM 3346</strain>
    </source>
</reference>
<name>A0A918CID5_AGRME</name>
<protein>
    <recommendedName>
        <fullName evidence="2">Peptidoglycan binding-like domain-containing protein</fullName>
    </recommendedName>
</protein>
<dbReference type="RefSeq" id="WP_189085265.1">
    <property type="nucleotide sequence ID" value="NZ_BMRJ01000002.1"/>
</dbReference>
<feature type="domain" description="Peptidoglycan binding-like" evidence="2">
    <location>
        <begin position="130"/>
        <end position="177"/>
    </location>
</feature>
<dbReference type="InterPro" id="IPR036366">
    <property type="entry name" value="PGBDSf"/>
</dbReference>
<feature type="region of interest" description="Disordered" evidence="1">
    <location>
        <begin position="356"/>
        <end position="386"/>
    </location>
</feature>
<comment type="caution">
    <text evidence="3">The sequence shown here is derived from an EMBL/GenBank/DDBJ whole genome shotgun (WGS) entry which is preliminary data.</text>
</comment>
<reference evidence="3" key="1">
    <citation type="journal article" date="2014" name="Int. J. Syst. Evol. Microbiol.">
        <title>Complete genome sequence of Corynebacterium casei LMG S-19264T (=DSM 44701T), isolated from a smear-ripened cheese.</title>
        <authorList>
            <consortium name="US DOE Joint Genome Institute (JGI-PGF)"/>
            <person name="Walter F."/>
            <person name="Albersmeier A."/>
            <person name="Kalinowski J."/>
            <person name="Ruckert C."/>
        </authorList>
    </citation>
    <scope>NUCLEOTIDE SEQUENCE</scope>
    <source>
        <strain evidence="3">JCM 3346</strain>
    </source>
</reference>
<evidence type="ECO:0000256" key="1">
    <source>
        <dbReference type="SAM" id="MobiDB-lite"/>
    </source>
</evidence>
<evidence type="ECO:0000259" key="2">
    <source>
        <dbReference type="Pfam" id="PF01471"/>
    </source>
</evidence>
<dbReference type="InterPro" id="IPR036365">
    <property type="entry name" value="PGBD-like_sf"/>
</dbReference>
<feature type="compositionally biased region" description="Gly residues" evidence="1">
    <location>
        <begin position="364"/>
        <end position="373"/>
    </location>
</feature>
<dbReference type="Proteomes" id="UP000610303">
    <property type="component" value="Unassembled WGS sequence"/>
</dbReference>
<gene>
    <name evidence="3" type="ORF">GCM10010196_20440</name>
</gene>
<dbReference type="EMBL" id="BMRJ01000002">
    <property type="protein sequence ID" value="GGR26851.1"/>
    <property type="molecule type" value="Genomic_DNA"/>
</dbReference>
<dbReference type="Pfam" id="PF01471">
    <property type="entry name" value="PG_binding_1"/>
    <property type="match status" value="1"/>
</dbReference>
<dbReference type="InterPro" id="IPR002477">
    <property type="entry name" value="Peptidoglycan-bd-like"/>
</dbReference>
<dbReference type="SUPFAM" id="SSF47090">
    <property type="entry name" value="PGBD-like"/>
    <property type="match status" value="1"/>
</dbReference>
<accession>A0A918CID5</accession>
<sequence length="386" mass="39209">MRHQTAADEPARARAPRIIAAIALLALGAGTGWASTAVFAPPDEVAAAPYSYVEVVAGEVGSSVRLTTVASWRRVPAGTNRAAGTVTSVPLAAGDEVRAGSVLYSVELRPVVAAVGEVPAFRQLGRDAEGPDVRQLQQLLTELGHYDGLVDGGFGARTEAAVRAWQRSLELPDDGVVRPGDLLFLPALPVRVTLDDELVRPGANLSGGERLVSVLPPEPEFSVPVSAAQAAIMPLGTPVEITAPDGAVWPAAVVAHEPSDEADDQVRLRLGAADGAPICAAACSTIPVLGDARLPSSIVTQAATSGLVVPAAALRSSADGTVAVVDREGRGHPVTVLASARGMAVVDGVREGLRVRVPADGPDAGAGGGTGSDGEGDGRARPAAQR</sequence>
<organism evidence="3 4">
    <name type="scientific">Agromyces mediolanus</name>
    <name type="common">Corynebacterium mediolanum</name>
    <dbReference type="NCBI Taxonomy" id="41986"/>
    <lineage>
        <taxon>Bacteria</taxon>
        <taxon>Bacillati</taxon>
        <taxon>Actinomycetota</taxon>
        <taxon>Actinomycetes</taxon>
        <taxon>Micrococcales</taxon>
        <taxon>Microbacteriaceae</taxon>
        <taxon>Agromyces</taxon>
    </lineage>
</organism>
<dbReference type="AlphaFoldDB" id="A0A918CID5"/>
<dbReference type="Gene3D" id="1.10.101.10">
    <property type="entry name" value="PGBD-like superfamily/PGBD"/>
    <property type="match status" value="1"/>
</dbReference>
<keyword evidence="4" id="KW-1185">Reference proteome</keyword>